<keyword evidence="3" id="KW-0560">Oxidoreductase</keyword>
<dbReference type="EMBL" id="JACHOB010000005">
    <property type="protein sequence ID" value="MBB4659700.1"/>
    <property type="molecule type" value="Genomic_DNA"/>
</dbReference>
<evidence type="ECO:0000256" key="1">
    <source>
        <dbReference type="PIRSR" id="PIRSR011396-1"/>
    </source>
</evidence>
<dbReference type="SUPFAM" id="SSF51905">
    <property type="entry name" value="FAD/NAD(P)-binding domain"/>
    <property type="match status" value="1"/>
</dbReference>
<reference evidence="3 4" key="1">
    <citation type="submission" date="2020-08" db="EMBL/GenBank/DDBJ databases">
        <title>Genomic Encyclopedia of Type Strains, Phase IV (KMG-IV): sequencing the most valuable type-strain genomes for metagenomic binning, comparative biology and taxonomic classification.</title>
        <authorList>
            <person name="Goeker M."/>
        </authorList>
    </citation>
    <scope>NUCLEOTIDE SEQUENCE [LARGE SCALE GENOMIC DNA]</scope>
    <source>
        <strain evidence="3 4">DSM 102850</strain>
    </source>
</reference>
<feature type="active site" evidence="1">
    <location>
        <position position="61"/>
    </location>
</feature>
<gene>
    <name evidence="3" type="ORF">GGQ59_002241</name>
</gene>
<dbReference type="InterPro" id="IPR036188">
    <property type="entry name" value="FAD/NAD-bd_sf"/>
</dbReference>
<dbReference type="PIRSF" id="PIRSF011396">
    <property type="entry name" value="Trp_halogenase"/>
    <property type="match status" value="1"/>
</dbReference>
<feature type="binding site" evidence="2">
    <location>
        <position position="329"/>
    </location>
    <ligand>
        <name>FAD</name>
        <dbReference type="ChEBI" id="CHEBI:57692"/>
    </ligand>
</feature>
<protein>
    <submittedName>
        <fullName evidence="3">Tryptophan halogenase</fullName>
        <ecNumber evidence="3">1.14.19.9</ecNumber>
    </submittedName>
</protein>
<organism evidence="3 4">
    <name type="scientific">Parvularcula dongshanensis</name>
    <dbReference type="NCBI Taxonomy" id="1173995"/>
    <lineage>
        <taxon>Bacteria</taxon>
        <taxon>Pseudomonadati</taxon>
        <taxon>Pseudomonadota</taxon>
        <taxon>Alphaproteobacteria</taxon>
        <taxon>Parvularculales</taxon>
        <taxon>Parvularculaceae</taxon>
        <taxon>Parvularcula</taxon>
    </lineage>
</organism>
<keyword evidence="2" id="KW-0547">Nucleotide-binding</keyword>
<dbReference type="PANTHER" id="PTHR43747:SF4">
    <property type="entry name" value="FLAVIN-DEPENDENT TRYPTOPHAN HALOGENASE"/>
    <property type="match status" value="1"/>
</dbReference>
<dbReference type="Proteomes" id="UP000563524">
    <property type="component" value="Unassembled WGS sequence"/>
</dbReference>
<dbReference type="GO" id="GO:0000166">
    <property type="term" value="F:nucleotide binding"/>
    <property type="evidence" value="ECO:0007669"/>
    <property type="project" value="UniProtKB-KW"/>
</dbReference>
<dbReference type="PANTHER" id="PTHR43747">
    <property type="entry name" value="FAD-BINDING PROTEIN"/>
    <property type="match status" value="1"/>
</dbReference>
<dbReference type="InterPro" id="IPR033856">
    <property type="entry name" value="Trp_halogen"/>
</dbReference>
<dbReference type="InterPro" id="IPR050816">
    <property type="entry name" value="Flavin-dep_Halogenase_NPB"/>
</dbReference>
<dbReference type="EC" id="1.14.19.9" evidence="3"/>
<sequence>MAAAALAQRLGRSTTRVFLVESDEIGTVGVGEATLPHIRSFNEGLGIDEAAFMRATEATFKLGIEFRDWGKLGDRYTHPFGDYGRMEDGLSFHHLWLRLRSHGSPCRLDDYSYAVRMAEENRFTRPQTDPGTLQSSFGYAYQFDSTLYGRFLRDRAVSAGIERVEGRIVDWTLDGGTGHVTSIQLADGRSVAADLYVDCSGFRGLLIEGALETGYENWQDWLPCDRALAVPSEVRRPLPPYTQATARSAGWQWRIPLQHRTGNGYVYCSEFVDEESAREELLSNLDSPALADPRQLRFTTGRRRKFWNKNVVALGLAGGFLEPLESTSIHLVQEGIAELIELFPDRDFHPGDESEYNRRMALNFERVRDFLLLHYVATERSDTEMWRYFRAMRLPDSLEEKIEAWRHRGHVVAYEFGVFLPPSWIAVFMGQNVLPRSYDCRAERLPIDALRYRMKSVREDVSKAVGATPAHESFISACGAASESSAAHVRTNPYDL</sequence>
<evidence type="ECO:0000313" key="4">
    <source>
        <dbReference type="Proteomes" id="UP000563524"/>
    </source>
</evidence>
<feature type="binding site" evidence="2">
    <location>
        <position position="61"/>
    </location>
    <ligand>
        <name>7-chloro-L-tryptophan</name>
        <dbReference type="ChEBI" id="CHEBI:58713"/>
    </ligand>
</feature>
<keyword evidence="4" id="KW-1185">Reference proteome</keyword>
<dbReference type="Pfam" id="PF04820">
    <property type="entry name" value="Trp_halogenase"/>
    <property type="match status" value="1"/>
</dbReference>
<keyword evidence="2" id="KW-0285">Flavoprotein</keyword>
<evidence type="ECO:0000313" key="3">
    <source>
        <dbReference type="EMBL" id="MBB4659700.1"/>
    </source>
</evidence>
<proteinExistence type="predicted"/>
<feature type="binding site" evidence="2">
    <location>
        <position position="325"/>
    </location>
    <ligand>
        <name>L-tryptophan</name>
        <dbReference type="ChEBI" id="CHEBI:57912"/>
    </ligand>
</feature>
<keyword evidence="2" id="KW-0274">FAD</keyword>
<evidence type="ECO:0000256" key="2">
    <source>
        <dbReference type="PIRSR" id="PIRSR011396-2"/>
    </source>
</evidence>
<dbReference type="GO" id="GO:0004497">
    <property type="term" value="F:monooxygenase activity"/>
    <property type="evidence" value="ECO:0007669"/>
    <property type="project" value="InterPro"/>
</dbReference>
<dbReference type="AlphaFoldDB" id="A0A840I6S9"/>
<dbReference type="Gene3D" id="3.50.50.60">
    <property type="entry name" value="FAD/NAD(P)-binding domain"/>
    <property type="match status" value="1"/>
</dbReference>
<feature type="binding site" evidence="2">
    <location>
        <position position="316"/>
    </location>
    <ligand>
        <name>FAD</name>
        <dbReference type="ChEBI" id="CHEBI:57692"/>
    </ligand>
</feature>
<comment type="caution">
    <text evidence="3">The sequence shown here is derived from an EMBL/GenBank/DDBJ whole genome shotgun (WGS) entry which is preliminary data.</text>
</comment>
<dbReference type="InterPro" id="IPR006905">
    <property type="entry name" value="Flavin_halogenase"/>
</dbReference>
<name>A0A840I6S9_9PROT</name>
<accession>A0A840I6S9</accession>